<feature type="region of interest" description="Disordered" evidence="4">
    <location>
        <begin position="89"/>
        <end position="121"/>
    </location>
</feature>
<keyword evidence="6" id="KW-1185">Reference proteome</keyword>
<organism evidence="5 6">
    <name type="scientific">Ogataea polymorpha</name>
    <dbReference type="NCBI Taxonomy" id="460523"/>
    <lineage>
        <taxon>Eukaryota</taxon>
        <taxon>Fungi</taxon>
        <taxon>Dikarya</taxon>
        <taxon>Ascomycota</taxon>
        <taxon>Saccharomycotina</taxon>
        <taxon>Pichiomycetes</taxon>
        <taxon>Pichiales</taxon>
        <taxon>Pichiaceae</taxon>
        <taxon>Ogataea</taxon>
    </lineage>
</organism>
<reference evidence="5" key="2">
    <citation type="submission" date="2021-01" db="EMBL/GenBank/DDBJ databases">
        <authorList>
            <person name="Schikora-Tamarit M.A."/>
        </authorList>
    </citation>
    <scope>NUCLEOTIDE SEQUENCE</scope>
    <source>
        <strain evidence="5">NCAIM Y.01608</strain>
    </source>
</reference>
<evidence type="ECO:0000313" key="5">
    <source>
        <dbReference type="EMBL" id="KAH3662722.1"/>
    </source>
</evidence>
<evidence type="ECO:0000256" key="1">
    <source>
        <dbReference type="ARBA" id="ARBA00004245"/>
    </source>
</evidence>
<dbReference type="SMART" id="SM00368">
    <property type="entry name" value="LRR_RI"/>
    <property type="match status" value="3"/>
</dbReference>
<dbReference type="GO" id="GO:0005856">
    <property type="term" value="C:cytoskeleton"/>
    <property type="evidence" value="ECO:0007669"/>
    <property type="project" value="UniProtKB-SubCell"/>
</dbReference>
<dbReference type="AlphaFoldDB" id="A0A9P8P062"/>
<feature type="compositionally biased region" description="Polar residues" evidence="4">
    <location>
        <begin position="50"/>
        <end position="67"/>
    </location>
</feature>
<feature type="region of interest" description="Disordered" evidence="4">
    <location>
        <begin position="50"/>
        <end position="75"/>
    </location>
</feature>
<name>A0A9P8P062_9ASCO</name>
<reference evidence="5" key="1">
    <citation type="journal article" date="2021" name="Open Biol.">
        <title>Shared evolutionary footprints suggest mitochondrial oxidative damage underlies multiple complex I losses in fungi.</title>
        <authorList>
            <person name="Schikora-Tamarit M.A."/>
            <person name="Marcet-Houben M."/>
            <person name="Nosek J."/>
            <person name="Gabaldon T."/>
        </authorList>
    </citation>
    <scope>NUCLEOTIDE SEQUENCE</scope>
    <source>
        <strain evidence="5">NCAIM Y.01608</strain>
    </source>
</reference>
<dbReference type="InterPro" id="IPR032675">
    <property type="entry name" value="LRR_dom_sf"/>
</dbReference>
<comment type="subcellular location">
    <subcellularLocation>
        <location evidence="1">Cytoplasm</location>
        <location evidence="1">Cytoskeleton</location>
    </subcellularLocation>
</comment>
<evidence type="ECO:0000313" key="6">
    <source>
        <dbReference type="Proteomes" id="UP000788993"/>
    </source>
</evidence>
<comment type="caution">
    <text evidence="5">The sequence shown here is derived from an EMBL/GenBank/DDBJ whole genome shotgun (WGS) entry which is preliminary data.</text>
</comment>
<sequence length="1122" mass="126144">MSSSATASTDNTKQHDLLRQRLQYQLQVVNNTLEAGEYDWFLREAPTGSTLSPIKSPSLATSSNNKALPSVSAPDTDIVASNHDLLPLRRSRTVDGTTSHTKEDFGTSSLTRSCTNVLSPSCIPEPKKHGGFLRRIFGREERPRSRSSSVSVSSVSAPPASEVPRPSRQSTEQQPKEEVKQPQRAPSEKLSSKYKDLDPKLYEYLKDIEDTMDYVDSPEYNVFAPTIESHIKYSPEEIPPHPDKPKLPSAFSLHPKYNHPVEEEECPSTRDTKESVFGSFLKLSRNKDASHLSPHPSRRSSISISYVPPPPKVEKSPPIKALRDVKPIRKVAFATTTFVNDPPQQIPSRHPRKGNVEVGPDGELIIHKLSPEEQKTTSSGIVVGGSGHLRLVHQDSSESMQRSPSDQTINQHDKVVAAEKARTTGDSMGPIDDIKIDKPMVRRRKPMEKPVVTLKLDELYTRCCHLREILPIPATLKQIPKGSTDPLPILQLRNPHPSLIEVLSFADFVRIAPIHCVSLDGVSMTHEMFRTLLAALLSKRHLEKLSLRNTPIDAEGWKMLCWFLSMNKALTRLDLTQCPSLDLNLQKLRKPADTRDRMTCNIQDRSDMDWSLLTATLMVRRGINEMVLSGCKINDLAVFRDFLKLGLKNTMKIGLAFNDLSLSHIEIVVDWMKESSNVVGVDLGYNDLSTKLRPFIEYTKQENFRSSLALLSLNSCNLRDNEDTVAVFDAFSKFSHLKYLDLSNNKKLFETFMHKFVAYLPLFQDLHRLNLDGNDFSQVALIQLSETLPLMKNLNYLSIKQNVLTKACCESLCQSLKYSRSLFNIDYDLEGVPPEFHQKVGLLTMRNMERALYGDTDGSSDLNPLLKVTQNGKPFTQMAMDMLRKSDSLTEQEVKEFFEYTDKLRNEMHAAIKELVKLQLQQRLTIEGKETLIRLIMVDESVKKCLELLAKMHPEVGAPCHSGKTYDFFIENKEESKRLSPQLLDSETTELKAESSPMVANNLVSSLNMAAEEANTFKASSTFKKASLDPDKLQEKQTSLLAALSGSSDIQKFLDALKKLQDSGITLSDLYSHSDTENNTLINTRKSQTDLKSLGSGDEQARSLRDALDIVLNELGKRRDAD</sequence>
<dbReference type="Proteomes" id="UP000788993">
    <property type="component" value="Unassembled WGS sequence"/>
</dbReference>
<protein>
    <submittedName>
        <fullName evidence="5">Uncharacterized protein</fullName>
    </submittedName>
</protein>
<dbReference type="PANTHER" id="PTHR24107:SF2">
    <property type="entry name" value="NLR FAMILY CARD DOMAIN CONTAINING 3"/>
    <property type="match status" value="1"/>
</dbReference>
<evidence type="ECO:0000256" key="2">
    <source>
        <dbReference type="ARBA" id="ARBA00022490"/>
    </source>
</evidence>
<dbReference type="EMBL" id="JAEUBD010001266">
    <property type="protein sequence ID" value="KAH3662722.1"/>
    <property type="molecule type" value="Genomic_DNA"/>
</dbReference>
<evidence type="ECO:0000256" key="4">
    <source>
        <dbReference type="SAM" id="MobiDB-lite"/>
    </source>
</evidence>
<dbReference type="PANTHER" id="PTHR24107">
    <property type="entry name" value="YNEIN REGULATORY COMPLEX SUBUNIT 5"/>
    <property type="match status" value="1"/>
</dbReference>
<evidence type="ECO:0000256" key="3">
    <source>
        <dbReference type="ARBA" id="ARBA00023212"/>
    </source>
</evidence>
<dbReference type="SUPFAM" id="SSF52047">
    <property type="entry name" value="RNI-like"/>
    <property type="match status" value="1"/>
</dbReference>
<feature type="region of interest" description="Disordered" evidence="4">
    <location>
        <begin position="139"/>
        <end position="193"/>
    </location>
</feature>
<feature type="compositionally biased region" description="Low complexity" evidence="4">
    <location>
        <begin position="146"/>
        <end position="168"/>
    </location>
</feature>
<dbReference type="Gene3D" id="3.80.10.10">
    <property type="entry name" value="Ribonuclease Inhibitor"/>
    <property type="match status" value="1"/>
</dbReference>
<proteinExistence type="predicted"/>
<gene>
    <name evidence="5" type="ORF">OGATHE_004298</name>
</gene>
<keyword evidence="3" id="KW-0206">Cytoskeleton</keyword>
<feature type="compositionally biased region" description="Polar residues" evidence="4">
    <location>
        <begin position="106"/>
        <end position="119"/>
    </location>
</feature>
<feature type="compositionally biased region" description="Low complexity" evidence="4">
    <location>
        <begin position="291"/>
        <end position="306"/>
    </location>
</feature>
<dbReference type="InterPro" id="IPR052410">
    <property type="entry name" value="DRC5"/>
</dbReference>
<keyword evidence="2" id="KW-0963">Cytoplasm</keyword>
<feature type="compositionally biased region" description="Basic and acidic residues" evidence="4">
    <location>
        <begin position="174"/>
        <end position="193"/>
    </location>
</feature>
<dbReference type="OrthoDB" id="8436363at2759"/>
<accession>A0A9P8P062</accession>
<feature type="region of interest" description="Disordered" evidence="4">
    <location>
        <begin position="287"/>
        <end position="317"/>
    </location>
</feature>